<dbReference type="EMBL" id="GL377310">
    <property type="protein sequence ID" value="EFI94185.1"/>
    <property type="molecule type" value="Genomic_DNA"/>
</dbReference>
<dbReference type="RefSeq" id="XP_003029088.1">
    <property type="nucleotide sequence ID" value="XM_003029042.1"/>
</dbReference>
<feature type="region of interest" description="Disordered" evidence="1">
    <location>
        <begin position="394"/>
        <end position="418"/>
    </location>
</feature>
<dbReference type="HOGENOM" id="CLU_561587_0_0_1"/>
<dbReference type="Proteomes" id="UP000007431">
    <property type="component" value="Unassembled WGS sequence"/>
</dbReference>
<proteinExistence type="predicted"/>
<dbReference type="GeneID" id="9596969"/>
<feature type="non-terminal residue" evidence="2">
    <location>
        <position position="486"/>
    </location>
</feature>
<dbReference type="InParanoid" id="D8QEK4"/>
<evidence type="ECO:0000313" key="3">
    <source>
        <dbReference type="Proteomes" id="UP000007431"/>
    </source>
</evidence>
<protein>
    <submittedName>
        <fullName evidence="2">Uncharacterized protein</fullName>
    </submittedName>
</protein>
<dbReference type="KEGG" id="scm:SCHCO_02691660"/>
<feature type="region of interest" description="Disordered" evidence="1">
    <location>
        <begin position="133"/>
        <end position="155"/>
    </location>
</feature>
<dbReference type="AlphaFoldDB" id="D8QEK4"/>
<evidence type="ECO:0000313" key="2">
    <source>
        <dbReference type="EMBL" id="EFI94185.1"/>
    </source>
</evidence>
<organism evidence="3">
    <name type="scientific">Schizophyllum commune (strain H4-8 / FGSC 9210)</name>
    <name type="common">Split gill fungus</name>
    <dbReference type="NCBI Taxonomy" id="578458"/>
    <lineage>
        <taxon>Eukaryota</taxon>
        <taxon>Fungi</taxon>
        <taxon>Dikarya</taxon>
        <taxon>Basidiomycota</taxon>
        <taxon>Agaricomycotina</taxon>
        <taxon>Agaricomycetes</taxon>
        <taxon>Agaricomycetidae</taxon>
        <taxon>Agaricales</taxon>
        <taxon>Schizophyllaceae</taxon>
        <taxon>Schizophyllum</taxon>
    </lineage>
</organism>
<feature type="compositionally biased region" description="Basic and acidic residues" evidence="1">
    <location>
        <begin position="47"/>
        <end position="63"/>
    </location>
</feature>
<feature type="compositionally biased region" description="Basic and acidic residues" evidence="1">
    <location>
        <begin position="1"/>
        <end position="15"/>
    </location>
</feature>
<dbReference type="VEuPathDB" id="FungiDB:SCHCODRAFT_02691660"/>
<feature type="compositionally biased region" description="Basic and acidic residues" evidence="1">
    <location>
        <begin position="400"/>
        <end position="418"/>
    </location>
</feature>
<feature type="region of interest" description="Disordered" evidence="1">
    <location>
        <begin position="38"/>
        <end position="68"/>
    </location>
</feature>
<gene>
    <name evidence="2" type="ORF">SCHCODRAFT_112287</name>
</gene>
<evidence type="ECO:0000256" key="1">
    <source>
        <dbReference type="SAM" id="MobiDB-lite"/>
    </source>
</evidence>
<accession>D8QEK4</accession>
<reference evidence="2 3" key="1">
    <citation type="journal article" date="2010" name="Nat. Biotechnol.">
        <title>Genome sequence of the model mushroom Schizophyllum commune.</title>
        <authorList>
            <person name="Ohm R.A."/>
            <person name="de Jong J.F."/>
            <person name="Lugones L.G."/>
            <person name="Aerts A."/>
            <person name="Kothe E."/>
            <person name="Stajich J.E."/>
            <person name="de Vries R.P."/>
            <person name="Record E."/>
            <person name="Levasseur A."/>
            <person name="Baker S.E."/>
            <person name="Bartholomew K.A."/>
            <person name="Coutinho P.M."/>
            <person name="Erdmann S."/>
            <person name="Fowler T.J."/>
            <person name="Gathman A.C."/>
            <person name="Lombard V."/>
            <person name="Henrissat B."/>
            <person name="Knabe N."/>
            <person name="Kuees U."/>
            <person name="Lilly W.W."/>
            <person name="Lindquist E."/>
            <person name="Lucas S."/>
            <person name="Magnuson J.K."/>
            <person name="Piumi F."/>
            <person name="Raudaskoski M."/>
            <person name="Salamov A."/>
            <person name="Schmutz J."/>
            <person name="Schwarze F.W.M.R."/>
            <person name="vanKuyk P.A."/>
            <person name="Horton J.S."/>
            <person name="Grigoriev I.V."/>
            <person name="Woesten H.A.B."/>
        </authorList>
    </citation>
    <scope>NUCLEOTIDE SEQUENCE [LARGE SCALE GENOMIC DNA]</scope>
    <source>
        <strain evidence="3">H4-8 / FGSC 9210</strain>
    </source>
</reference>
<feature type="region of interest" description="Disordered" evidence="1">
    <location>
        <begin position="1"/>
        <end position="20"/>
    </location>
</feature>
<name>D8QEK4_SCHCM</name>
<keyword evidence="3" id="KW-1185">Reference proteome</keyword>
<sequence length="486" mass="54320">MSDRAAKLQKLEYHRNAPRPRKVKQDIVIFPVMRTRAPTPAATAAVSREHSRGPADTKGRNDDQPPLNSMVTVSTSLQVPPQGRFVPSPSIPVESSVNTEDQRLGEDLVLRLEEVSSHDDDIIMQDQALEEEDAWGSQHDNDMTMASPTTSEHDDAMDVQPILPTLDVPPEVAQDCGHIDIPRAPFLCPVLGVGAELITFAQPNLEAAHYGPWGLISYYYFGKGRILLSRKCVVSAVPISQYPAGGTLELLDSHKASTKAYLYAKSIRVPDWSQISVLSKPDACIPPDMNFWDWYRTTQMGPMPEGKFHLLKFRCTLLAEIKPTFSGDDGKPTPKDMNRIGKALTQLKNQAHHSFVSYKDTDIIGGLVAFGSWFTYCEVTRNEAAVERAFTDHGGQGYRSRKEESEQDAHEKDEEKEIRARATSPLGIELFKVFKNGMRFVDARTPGGQAVLEKIHLRAMELAPEYYKDSWKEEQMPTSARVDKRG</sequence>